<comment type="caution">
    <text evidence="2">The sequence shown here is derived from an EMBL/GenBank/DDBJ whole genome shotgun (WGS) entry which is preliminary data.</text>
</comment>
<dbReference type="Proteomes" id="UP000032900">
    <property type="component" value="Unassembled WGS sequence"/>
</dbReference>
<name>A0A0E9M2I3_9BACT</name>
<dbReference type="RefSeq" id="WP_062127377.1">
    <property type="nucleotide sequence ID" value="NZ_BAZW01000044.1"/>
</dbReference>
<feature type="compositionally biased region" description="Acidic residues" evidence="1">
    <location>
        <begin position="60"/>
        <end position="72"/>
    </location>
</feature>
<proteinExistence type="predicted"/>
<dbReference type="EMBL" id="BAZW01000044">
    <property type="protein sequence ID" value="GAO31340.1"/>
    <property type="molecule type" value="Genomic_DNA"/>
</dbReference>
<protein>
    <submittedName>
        <fullName evidence="2">Uncharacterized protein</fullName>
    </submittedName>
</protein>
<gene>
    <name evidence="2" type="ORF">JCM15548_13691</name>
</gene>
<dbReference type="OrthoDB" id="1123454at2"/>
<dbReference type="STRING" id="1236989.JCM15548_13691"/>
<dbReference type="AlphaFoldDB" id="A0A0E9M2I3"/>
<sequence length="72" mass="8565">MKGKKLPNKNSGIFQNEEALSKPGVKLMKQKRSRKPSIYDEMDEYDDFDYRSDDDVNNLYDDDTIDNDEDYY</sequence>
<evidence type="ECO:0000256" key="1">
    <source>
        <dbReference type="SAM" id="MobiDB-lite"/>
    </source>
</evidence>
<organism evidence="2 3">
    <name type="scientific">Geofilum rubicundum JCM 15548</name>
    <dbReference type="NCBI Taxonomy" id="1236989"/>
    <lineage>
        <taxon>Bacteria</taxon>
        <taxon>Pseudomonadati</taxon>
        <taxon>Bacteroidota</taxon>
        <taxon>Bacteroidia</taxon>
        <taxon>Marinilabiliales</taxon>
        <taxon>Marinilabiliaceae</taxon>
        <taxon>Geofilum</taxon>
    </lineage>
</organism>
<accession>A0A0E9M2I3</accession>
<evidence type="ECO:0000313" key="3">
    <source>
        <dbReference type="Proteomes" id="UP000032900"/>
    </source>
</evidence>
<reference evidence="2 3" key="1">
    <citation type="journal article" date="2015" name="Microbes Environ.">
        <title>Distribution and evolution of nitrogen fixation genes in the phylum bacteroidetes.</title>
        <authorList>
            <person name="Inoue J."/>
            <person name="Oshima K."/>
            <person name="Suda W."/>
            <person name="Sakamoto M."/>
            <person name="Iino T."/>
            <person name="Noda S."/>
            <person name="Hongoh Y."/>
            <person name="Hattori M."/>
            <person name="Ohkuma M."/>
        </authorList>
    </citation>
    <scope>NUCLEOTIDE SEQUENCE [LARGE SCALE GENOMIC DNA]</scope>
    <source>
        <strain evidence="2">JCM 15548</strain>
    </source>
</reference>
<evidence type="ECO:0000313" key="2">
    <source>
        <dbReference type="EMBL" id="GAO31340.1"/>
    </source>
</evidence>
<feature type="region of interest" description="Disordered" evidence="1">
    <location>
        <begin position="1"/>
        <end position="72"/>
    </location>
</feature>
<keyword evidence="3" id="KW-1185">Reference proteome</keyword>